<dbReference type="RefSeq" id="WP_045987396.1">
    <property type="nucleotide sequence ID" value="NZ_CP063052.1"/>
</dbReference>
<keyword evidence="2 5" id="KW-0645">Protease</keyword>
<dbReference type="CDD" id="cd04077">
    <property type="entry name" value="Peptidases_S8_PCSK9_ProteinaseK_like"/>
    <property type="match status" value="1"/>
</dbReference>
<evidence type="ECO:0000256" key="4">
    <source>
        <dbReference type="ARBA" id="ARBA00022825"/>
    </source>
</evidence>
<comment type="caution">
    <text evidence="7">The sequence shown here is derived from an EMBL/GenBank/DDBJ whole genome shotgun (WGS) entry which is preliminary data.</text>
</comment>
<dbReference type="InterPro" id="IPR013783">
    <property type="entry name" value="Ig-like_fold"/>
</dbReference>
<dbReference type="EMBL" id="JXXR01000029">
    <property type="protein sequence ID" value="KJY67061.1"/>
    <property type="molecule type" value="Genomic_DNA"/>
</dbReference>
<feature type="active site" description="Charge relay system" evidence="5">
    <location>
        <position position="344"/>
    </location>
</feature>
<dbReference type="Pfam" id="PF05922">
    <property type="entry name" value="Inhibitor_I9"/>
    <property type="match status" value="1"/>
</dbReference>
<evidence type="ECO:0000256" key="5">
    <source>
        <dbReference type="PROSITE-ProRule" id="PRU01240"/>
    </source>
</evidence>
<evidence type="ECO:0000313" key="7">
    <source>
        <dbReference type="EMBL" id="KJY67061.1"/>
    </source>
</evidence>
<evidence type="ECO:0000256" key="3">
    <source>
        <dbReference type="ARBA" id="ARBA00022801"/>
    </source>
</evidence>
<reference evidence="7" key="1">
    <citation type="journal article" date="2015" name="BMC Genomics">
        <title>Genome mining reveals unlocked bioactive potential of marine Gram-negative bacteria.</title>
        <authorList>
            <person name="Machado H."/>
            <person name="Sonnenschein E.C."/>
            <person name="Melchiorsen J."/>
            <person name="Gram L."/>
        </authorList>
    </citation>
    <scope>NUCLEOTIDE SEQUENCE</scope>
    <source>
        <strain evidence="7">S2052</strain>
    </source>
</reference>
<name>A0A837G1B5_9VIBR</name>
<dbReference type="Gene3D" id="3.40.50.200">
    <property type="entry name" value="Peptidase S8/S53 domain"/>
    <property type="match status" value="1"/>
</dbReference>
<evidence type="ECO:0000256" key="1">
    <source>
        <dbReference type="ARBA" id="ARBA00011073"/>
    </source>
</evidence>
<dbReference type="PROSITE" id="PS00138">
    <property type="entry name" value="SUBTILASE_SER"/>
    <property type="match status" value="1"/>
</dbReference>
<dbReference type="Gene3D" id="2.10.10.20">
    <property type="entry name" value="Carbohydrate-binding module superfamily 5/12"/>
    <property type="match status" value="1"/>
</dbReference>
<dbReference type="PROSITE" id="PS00136">
    <property type="entry name" value="SUBTILASE_ASP"/>
    <property type="match status" value="1"/>
</dbReference>
<keyword evidence="4 5" id="KW-0720">Serine protease</keyword>
<dbReference type="InterPro" id="IPR050131">
    <property type="entry name" value="Peptidase_S8_subtilisin-like"/>
</dbReference>
<proteinExistence type="inferred from homology"/>
<dbReference type="InterPro" id="IPR010259">
    <property type="entry name" value="S8pro/Inhibitor_I9"/>
</dbReference>
<dbReference type="Gene3D" id="2.60.40.10">
    <property type="entry name" value="Immunoglobulins"/>
    <property type="match status" value="1"/>
</dbReference>
<accession>A0A837G1B5</accession>
<dbReference type="SMART" id="SM00495">
    <property type="entry name" value="ChtBD3"/>
    <property type="match status" value="1"/>
</dbReference>
<dbReference type="GO" id="GO:0030246">
    <property type="term" value="F:carbohydrate binding"/>
    <property type="evidence" value="ECO:0007669"/>
    <property type="project" value="InterPro"/>
</dbReference>
<feature type="active site" description="Charge relay system" evidence="5">
    <location>
        <position position="157"/>
    </location>
</feature>
<dbReference type="GO" id="GO:0005615">
    <property type="term" value="C:extracellular space"/>
    <property type="evidence" value="ECO:0007669"/>
    <property type="project" value="TreeGrafter"/>
</dbReference>
<dbReference type="InterPro" id="IPR023828">
    <property type="entry name" value="Peptidase_S8_Ser-AS"/>
</dbReference>
<dbReference type="InterPro" id="IPR015500">
    <property type="entry name" value="Peptidase_S8_subtilisin-rel"/>
</dbReference>
<feature type="active site" description="Charge relay system" evidence="5">
    <location>
        <position position="190"/>
    </location>
</feature>
<dbReference type="PROSITE" id="PS00137">
    <property type="entry name" value="SUBTILASE_HIS"/>
    <property type="match status" value="1"/>
</dbReference>
<dbReference type="SUPFAM" id="SSF51055">
    <property type="entry name" value="Carbohydrate binding domain"/>
    <property type="match status" value="1"/>
</dbReference>
<dbReference type="Gene3D" id="3.30.70.80">
    <property type="entry name" value="Peptidase S8 propeptide/proteinase inhibitor I9"/>
    <property type="match status" value="1"/>
</dbReference>
<dbReference type="SUPFAM" id="SSF52743">
    <property type="entry name" value="Subtilisin-like"/>
    <property type="match status" value="1"/>
</dbReference>
<protein>
    <submittedName>
        <fullName evidence="7">Alkaline serine peptidase</fullName>
    </submittedName>
</protein>
<dbReference type="PANTHER" id="PTHR43806:SF11">
    <property type="entry name" value="CEREVISIN-RELATED"/>
    <property type="match status" value="1"/>
</dbReference>
<evidence type="ECO:0000256" key="2">
    <source>
        <dbReference type="ARBA" id="ARBA00022670"/>
    </source>
</evidence>
<dbReference type="PRINTS" id="PR00723">
    <property type="entry name" value="SUBTILISIN"/>
</dbReference>
<organism evidence="7">
    <name type="scientific">Vibrio coralliilyticus</name>
    <dbReference type="NCBI Taxonomy" id="190893"/>
    <lineage>
        <taxon>Bacteria</taxon>
        <taxon>Pseudomonadati</taxon>
        <taxon>Pseudomonadota</taxon>
        <taxon>Gammaproteobacteria</taxon>
        <taxon>Vibrionales</taxon>
        <taxon>Vibrionaceae</taxon>
        <taxon>Vibrio</taxon>
    </lineage>
</organism>
<dbReference type="InterPro" id="IPR036573">
    <property type="entry name" value="CBM_sf_5/12"/>
</dbReference>
<dbReference type="FunFam" id="3.40.50.200:FF:000014">
    <property type="entry name" value="Proteinase K"/>
    <property type="match status" value="1"/>
</dbReference>
<dbReference type="CDD" id="cd12215">
    <property type="entry name" value="ChiC_BD"/>
    <property type="match status" value="1"/>
</dbReference>
<gene>
    <name evidence="7" type="ORF">TW71_23075</name>
</gene>
<dbReference type="InterPro" id="IPR034193">
    <property type="entry name" value="PCSK9_ProteinaseK-like"/>
</dbReference>
<dbReference type="InterPro" id="IPR003610">
    <property type="entry name" value="CBM5/12"/>
</dbReference>
<dbReference type="GO" id="GO:0005975">
    <property type="term" value="P:carbohydrate metabolic process"/>
    <property type="evidence" value="ECO:0007669"/>
    <property type="project" value="InterPro"/>
</dbReference>
<dbReference type="InterPro" id="IPR036852">
    <property type="entry name" value="Peptidase_S8/S53_dom_sf"/>
</dbReference>
<dbReference type="PANTHER" id="PTHR43806">
    <property type="entry name" value="PEPTIDASE S8"/>
    <property type="match status" value="1"/>
</dbReference>
<comment type="similarity">
    <text evidence="1 5 6">Belongs to the peptidase S8 family.</text>
</comment>
<dbReference type="GO" id="GO:0004252">
    <property type="term" value="F:serine-type endopeptidase activity"/>
    <property type="evidence" value="ECO:0007669"/>
    <property type="project" value="UniProtKB-UniRule"/>
</dbReference>
<dbReference type="PROSITE" id="PS51892">
    <property type="entry name" value="SUBTILASE"/>
    <property type="match status" value="1"/>
</dbReference>
<evidence type="ECO:0000256" key="6">
    <source>
        <dbReference type="RuleBase" id="RU003355"/>
    </source>
</evidence>
<dbReference type="InterPro" id="IPR023827">
    <property type="entry name" value="Peptidase_S8_Asp-AS"/>
</dbReference>
<dbReference type="GO" id="GO:0006508">
    <property type="term" value="P:proteolysis"/>
    <property type="evidence" value="ECO:0007669"/>
    <property type="project" value="UniProtKB-KW"/>
</dbReference>
<dbReference type="AlphaFoldDB" id="A0A837G1B5"/>
<dbReference type="InterPro" id="IPR037045">
    <property type="entry name" value="S8pro/Inhibitor_I9_sf"/>
</dbReference>
<sequence length="557" mass="60858">MRIKSRIALSILSTALYFPTHADVNDTYIVVLKDIAAQNNSPHTKVKDIAQQIIDESPTREARNSAKSKGQISRSFENLRSFSATLSEKQAEQLKKHPKVKGVYKNVTFTSDNATQIQGSSAPSWGLDRSDQRNLPLDGTYDVGQYTGKGVSIYIVDSGIDLSHSDFGGRAVSGWDFVDNDGDASDCRGHGTHVAGTAAGNRFGIAPEADIYSVRVLNCEGKGNGEKILNAFDWVLDHAKQQGKPAVINYSISRDERWHAMDEAVDTIVQTHNISFIHSAGNNDTDACTKSPHSDYSITVGSSTNDDYRAHSSNWGNCVSLFAPGDHITSAADGGGSKIMNGTSMAAPHVTGHIARLLQMNPQATTEELKQTLINQTTENALFDVGSGSPNRLLYTQLKSNNINTAPIAKATISRTEVNQSGYIDLDGVQSYDPNGDTLSYRWQVISPSSHDVVITDQYSVSTRAYIPETAQDTRYTFELTANDGKLIDTAQVHVDYVAANESPCEVWSATKTYDLPGNFVSWNGKFWENHWWTKGDTPGTGGEWGVWREVQASTCK</sequence>
<dbReference type="Pfam" id="PF22352">
    <property type="entry name" value="K319L-like_PKD"/>
    <property type="match status" value="1"/>
</dbReference>
<dbReference type="Pfam" id="PF00082">
    <property type="entry name" value="Peptidase_S8"/>
    <property type="match status" value="1"/>
</dbReference>
<dbReference type="GO" id="GO:0004553">
    <property type="term" value="F:hydrolase activity, hydrolyzing O-glycosyl compounds"/>
    <property type="evidence" value="ECO:0007669"/>
    <property type="project" value="InterPro"/>
</dbReference>
<dbReference type="InterPro" id="IPR000209">
    <property type="entry name" value="Peptidase_S8/S53_dom"/>
</dbReference>
<dbReference type="InterPro" id="IPR022398">
    <property type="entry name" value="Peptidase_S8_His-AS"/>
</dbReference>
<keyword evidence="3 5" id="KW-0378">Hydrolase</keyword>